<feature type="transmembrane region" description="Helical" evidence="8">
    <location>
        <begin position="81"/>
        <end position="105"/>
    </location>
</feature>
<keyword evidence="2" id="KW-0805">Transcription regulation</keyword>
<dbReference type="Pfam" id="PF02518">
    <property type="entry name" value="HATPase_c"/>
    <property type="match status" value="1"/>
</dbReference>
<dbReference type="SMART" id="SM00448">
    <property type="entry name" value="REC"/>
    <property type="match status" value="1"/>
</dbReference>
<dbReference type="InterPro" id="IPR000792">
    <property type="entry name" value="Tscrpt_reg_LuxR_C"/>
</dbReference>
<evidence type="ECO:0000259" key="9">
    <source>
        <dbReference type="PROSITE" id="PS50043"/>
    </source>
</evidence>
<proteinExistence type="predicted"/>
<evidence type="ECO:0000313" key="11">
    <source>
        <dbReference type="EMBL" id="MBB5841431.1"/>
    </source>
</evidence>
<evidence type="ECO:0000256" key="1">
    <source>
        <dbReference type="ARBA" id="ARBA00022553"/>
    </source>
</evidence>
<evidence type="ECO:0000256" key="6">
    <source>
        <dbReference type="SAM" id="Coils"/>
    </source>
</evidence>
<accession>A0A7W9JFY7</accession>
<feature type="coiled-coil region" evidence="6">
    <location>
        <begin position="173"/>
        <end position="200"/>
    </location>
</feature>
<evidence type="ECO:0000313" key="12">
    <source>
        <dbReference type="Proteomes" id="UP000549971"/>
    </source>
</evidence>
<evidence type="ECO:0000256" key="7">
    <source>
        <dbReference type="SAM" id="MobiDB-lite"/>
    </source>
</evidence>
<dbReference type="InterPro" id="IPR016032">
    <property type="entry name" value="Sig_transdc_resp-reg_C-effctor"/>
</dbReference>
<dbReference type="InterPro" id="IPR011006">
    <property type="entry name" value="CheY-like_superfamily"/>
</dbReference>
<dbReference type="GO" id="GO:0003677">
    <property type="term" value="F:DNA binding"/>
    <property type="evidence" value="ECO:0007669"/>
    <property type="project" value="UniProtKB-KW"/>
</dbReference>
<dbReference type="InterPro" id="IPR003594">
    <property type="entry name" value="HATPase_dom"/>
</dbReference>
<dbReference type="CDD" id="cd16917">
    <property type="entry name" value="HATPase_UhpB-NarQ-NarX-like"/>
    <property type="match status" value="1"/>
</dbReference>
<feature type="transmembrane region" description="Helical" evidence="8">
    <location>
        <begin position="15"/>
        <end position="36"/>
    </location>
</feature>
<evidence type="ECO:0000256" key="2">
    <source>
        <dbReference type="ARBA" id="ARBA00023015"/>
    </source>
</evidence>
<reference evidence="11 12" key="1">
    <citation type="submission" date="2020-08" db="EMBL/GenBank/DDBJ databases">
        <title>Sequencing the genomes of 1000 actinobacteria strains.</title>
        <authorList>
            <person name="Klenk H.-P."/>
        </authorList>
    </citation>
    <scope>NUCLEOTIDE SEQUENCE [LARGE SCALE GENOMIC DNA]</scope>
    <source>
        <strain evidence="11 12">DSM 28967</strain>
    </source>
</reference>
<dbReference type="GO" id="GO:0016020">
    <property type="term" value="C:membrane"/>
    <property type="evidence" value="ECO:0007669"/>
    <property type="project" value="InterPro"/>
</dbReference>
<dbReference type="InterPro" id="IPR036890">
    <property type="entry name" value="HATPase_C_sf"/>
</dbReference>
<dbReference type="PROSITE" id="PS50110">
    <property type="entry name" value="RESPONSE_REGULATORY"/>
    <property type="match status" value="1"/>
</dbReference>
<organism evidence="11 12">
    <name type="scientific">Kribbella italica</name>
    <dbReference type="NCBI Taxonomy" id="1540520"/>
    <lineage>
        <taxon>Bacteria</taxon>
        <taxon>Bacillati</taxon>
        <taxon>Actinomycetota</taxon>
        <taxon>Actinomycetes</taxon>
        <taxon>Propionibacteriales</taxon>
        <taxon>Kribbellaceae</taxon>
        <taxon>Kribbella</taxon>
    </lineage>
</organism>
<dbReference type="SMART" id="SM00421">
    <property type="entry name" value="HTH_LUXR"/>
    <property type="match status" value="1"/>
</dbReference>
<dbReference type="InterPro" id="IPR058245">
    <property type="entry name" value="NreC/VraR/RcsB-like_REC"/>
</dbReference>
<feature type="domain" description="HTH luxR-type" evidence="9">
    <location>
        <begin position="545"/>
        <end position="610"/>
    </location>
</feature>
<keyword evidence="4" id="KW-0804">Transcription</keyword>
<name>A0A7W9JFY7_9ACTN</name>
<dbReference type="Pfam" id="PF07730">
    <property type="entry name" value="HisKA_3"/>
    <property type="match status" value="1"/>
</dbReference>
<dbReference type="InterPro" id="IPR001789">
    <property type="entry name" value="Sig_transdc_resp-reg_receiver"/>
</dbReference>
<keyword evidence="11" id="KW-0418">Kinase</keyword>
<comment type="caution">
    <text evidence="11">The sequence shown here is derived from an EMBL/GenBank/DDBJ whole genome shotgun (WGS) entry which is preliminary data.</text>
</comment>
<dbReference type="PROSITE" id="PS00622">
    <property type="entry name" value="HTH_LUXR_1"/>
    <property type="match status" value="1"/>
</dbReference>
<feature type="transmembrane region" description="Helical" evidence="8">
    <location>
        <begin position="117"/>
        <end position="136"/>
    </location>
</feature>
<keyword evidence="8" id="KW-1133">Transmembrane helix</keyword>
<dbReference type="SUPFAM" id="SSF55874">
    <property type="entry name" value="ATPase domain of HSP90 chaperone/DNA topoisomerase II/histidine kinase"/>
    <property type="match status" value="1"/>
</dbReference>
<evidence type="ECO:0000256" key="8">
    <source>
        <dbReference type="SAM" id="Phobius"/>
    </source>
</evidence>
<feature type="transmembrane region" description="Helical" evidence="8">
    <location>
        <begin position="43"/>
        <end position="61"/>
    </location>
</feature>
<keyword evidence="11" id="KW-0808">Transferase</keyword>
<dbReference type="GO" id="GO:0000155">
    <property type="term" value="F:phosphorelay sensor kinase activity"/>
    <property type="evidence" value="ECO:0007669"/>
    <property type="project" value="InterPro"/>
</dbReference>
<dbReference type="RefSeq" id="WP_202893274.1">
    <property type="nucleotide sequence ID" value="NZ_JACHMY010000001.1"/>
</dbReference>
<dbReference type="Gene3D" id="1.20.5.1930">
    <property type="match status" value="1"/>
</dbReference>
<dbReference type="Gene3D" id="3.30.565.10">
    <property type="entry name" value="Histidine kinase-like ATPase, C-terminal domain"/>
    <property type="match status" value="1"/>
</dbReference>
<keyword evidence="3 11" id="KW-0238">DNA-binding</keyword>
<evidence type="ECO:0000256" key="5">
    <source>
        <dbReference type="PROSITE-ProRule" id="PRU00169"/>
    </source>
</evidence>
<dbReference type="PRINTS" id="PR00038">
    <property type="entry name" value="HTHLUXR"/>
</dbReference>
<keyword evidence="8" id="KW-0472">Membrane</keyword>
<dbReference type="Pfam" id="PF00196">
    <property type="entry name" value="GerE"/>
    <property type="match status" value="1"/>
</dbReference>
<keyword evidence="6" id="KW-0175">Coiled coil</keyword>
<dbReference type="InterPro" id="IPR039420">
    <property type="entry name" value="WalR-like"/>
</dbReference>
<dbReference type="InterPro" id="IPR011712">
    <property type="entry name" value="Sig_transdc_His_kin_sub3_dim/P"/>
</dbReference>
<dbReference type="CDD" id="cd06170">
    <property type="entry name" value="LuxR_C_like"/>
    <property type="match status" value="1"/>
</dbReference>
<dbReference type="GO" id="GO:0046983">
    <property type="term" value="F:protein dimerization activity"/>
    <property type="evidence" value="ECO:0007669"/>
    <property type="project" value="InterPro"/>
</dbReference>
<keyword evidence="1 5" id="KW-0597">Phosphoprotein</keyword>
<evidence type="ECO:0000256" key="4">
    <source>
        <dbReference type="ARBA" id="ARBA00023163"/>
    </source>
</evidence>
<dbReference type="PANTHER" id="PTHR43214:SF24">
    <property type="entry name" value="TRANSCRIPTIONAL REGULATORY PROTEIN NARL-RELATED"/>
    <property type="match status" value="1"/>
</dbReference>
<evidence type="ECO:0000256" key="3">
    <source>
        <dbReference type="ARBA" id="ARBA00023125"/>
    </source>
</evidence>
<dbReference type="SUPFAM" id="SSF46894">
    <property type="entry name" value="C-terminal effector domain of the bipartite response regulators"/>
    <property type="match status" value="1"/>
</dbReference>
<protein>
    <submittedName>
        <fullName evidence="11">DNA-binding NarL/FixJ family response regulator/signal transduction histidine kinase</fullName>
    </submittedName>
</protein>
<dbReference type="CDD" id="cd17535">
    <property type="entry name" value="REC_NarL-like"/>
    <property type="match status" value="1"/>
</dbReference>
<dbReference type="Gene3D" id="3.40.50.2300">
    <property type="match status" value="1"/>
</dbReference>
<feature type="domain" description="Response regulatory" evidence="10">
    <location>
        <begin position="411"/>
        <end position="527"/>
    </location>
</feature>
<dbReference type="PANTHER" id="PTHR43214">
    <property type="entry name" value="TWO-COMPONENT RESPONSE REGULATOR"/>
    <property type="match status" value="1"/>
</dbReference>
<sequence>MDTDMERRQEVFRRWLPYGLLCMGTLLAAATTGLIMPDTDDRILAGVLVAAALAVEVWWTRTERTNPGPNRISAAYYVVRLAIGFVLTLLNGFFAFYAVVGYFDTNEQLAGRRAKRLALFACSIPVAAAQTSGIPVGYAMKWVVFAGLLLVNNVLLTTVIHFSEQEEERSRTRAATIVELERAQDENAALQAQLLVQAREAGVADERRRMAAEIHDTIAQGLTGIIAQLQVVANISDEPAVQERVGRATELARHSLSEARRSVQNLAPVDLSYDGLPVAMRKTVDQWAGRTAVRADFTLTGTAQELHPEVSATLLRITQEALANVAKHASAERVGVTLSFIDDEVTLDIRDDGKGFDPLARPGRSSTGGFGLDGMRPAPNGSRVRSPSSPKQEPVRRCRRAYRWCPMAEISLLLVDDHPVVRNGLRGLFESVPGFTVLAEASNGVEAVALATELDPDVILMDLRMPGGSGLDAITELTRRGARAKILVLTTWDSDTDTLPAIEAGATGYLLKDAPGPELFTGVREAAAGRTVLSPAVASRLVSAVRTPASPLAAREREVLALVAKGTSNREIARELFISEATVKTHLSHLFTKLGVTDRAAAVAKGYEQGILGRD</sequence>
<keyword evidence="12" id="KW-1185">Reference proteome</keyword>
<dbReference type="PROSITE" id="PS50043">
    <property type="entry name" value="HTH_LUXR_2"/>
    <property type="match status" value="1"/>
</dbReference>
<dbReference type="Proteomes" id="UP000549971">
    <property type="component" value="Unassembled WGS sequence"/>
</dbReference>
<keyword evidence="8" id="KW-0812">Transmembrane</keyword>
<gene>
    <name evidence="11" type="ORF">HDA39_008165</name>
</gene>
<dbReference type="GO" id="GO:0006355">
    <property type="term" value="P:regulation of DNA-templated transcription"/>
    <property type="evidence" value="ECO:0007669"/>
    <property type="project" value="InterPro"/>
</dbReference>
<dbReference type="SUPFAM" id="SSF52172">
    <property type="entry name" value="CheY-like"/>
    <property type="match status" value="1"/>
</dbReference>
<dbReference type="EMBL" id="JACHMY010000001">
    <property type="protein sequence ID" value="MBB5841431.1"/>
    <property type="molecule type" value="Genomic_DNA"/>
</dbReference>
<dbReference type="Pfam" id="PF00072">
    <property type="entry name" value="Response_reg"/>
    <property type="match status" value="1"/>
</dbReference>
<feature type="region of interest" description="Disordered" evidence="7">
    <location>
        <begin position="352"/>
        <end position="393"/>
    </location>
</feature>
<evidence type="ECO:0000259" key="10">
    <source>
        <dbReference type="PROSITE" id="PS50110"/>
    </source>
</evidence>
<feature type="modified residue" description="4-aspartylphosphate" evidence="5">
    <location>
        <position position="462"/>
    </location>
</feature>
<dbReference type="AlphaFoldDB" id="A0A7W9JFY7"/>